<reference evidence="3" key="1">
    <citation type="submission" date="2016-06" db="UniProtKB">
        <authorList>
            <consortium name="WormBaseParasite"/>
        </authorList>
    </citation>
    <scope>IDENTIFICATION</scope>
</reference>
<dbReference type="AlphaFoldDB" id="A0A183KFB5"/>
<keyword evidence="2" id="KW-1185">Reference proteome</keyword>
<proteinExistence type="predicted"/>
<reference evidence="1 2" key="2">
    <citation type="submission" date="2018-11" db="EMBL/GenBank/DDBJ databases">
        <authorList>
            <consortium name="Pathogen Informatics"/>
        </authorList>
    </citation>
    <scope>NUCLEOTIDE SEQUENCE [LARGE SCALE GENOMIC DNA]</scope>
    <source>
        <strain evidence="1">Dakar</strain>
        <strain evidence="2">Dakar, Senegal</strain>
    </source>
</reference>
<protein>
    <submittedName>
        <fullName evidence="1 3">Uncharacterized protein</fullName>
    </submittedName>
</protein>
<name>A0A183KFB5_9TREM</name>
<dbReference type="WBParaSite" id="SCUD_0001371201-mRNA-1">
    <property type="protein sequence ID" value="SCUD_0001371201-mRNA-1"/>
    <property type="gene ID" value="SCUD_0001371201"/>
</dbReference>
<evidence type="ECO:0000313" key="2">
    <source>
        <dbReference type="Proteomes" id="UP000279833"/>
    </source>
</evidence>
<organism evidence="3">
    <name type="scientific">Schistosoma curassoni</name>
    <dbReference type="NCBI Taxonomy" id="6186"/>
    <lineage>
        <taxon>Eukaryota</taxon>
        <taxon>Metazoa</taxon>
        <taxon>Spiralia</taxon>
        <taxon>Lophotrochozoa</taxon>
        <taxon>Platyhelminthes</taxon>
        <taxon>Trematoda</taxon>
        <taxon>Digenea</taxon>
        <taxon>Strigeidida</taxon>
        <taxon>Schistosomatoidea</taxon>
        <taxon>Schistosomatidae</taxon>
        <taxon>Schistosoma</taxon>
    </lineage>
</organism>
<sequence>MILLNYFQLIKLFIYALNQNIFYQNILIPSTKLMRLFNVLKMIFMLLVV</sequence>
<dbReference type="Proteomes" id="UP000279833">
    <property type="component" value="Unassembled WGS sequence"/>
</dbReference>
<evidence type="ECO:0000313" key="1">
    <source>
        <dbReference type="EMBL" id="VDP53772.1"/>
    </source>
</evidence>
<accession>A0A183KFB5</accession>
<dbReference type="EMBL" id="UZAK01036088">
    <property type="protein sequence ID" value="VDP53772.1"/>
    <property type="molecule type" value="Genomic_DNA"/>
</dbReference>
<evidence type="ECO:0000313" key="3">
    <source>
        <dbReference type="WBParaSite" id="SCUD_0001371201-mRNA-1"/>
    </source>
</evidence>
<gene>
    <name evidence="1" type="ORF">SCUD_LOCUS13709</name>
</gene>